<dbReference type="Proteomes" id="UP001073227">
    <property type="component" value="Unassembled WGS sequence"/>
</dbReference>
<keyword evidence="2" id="KW-1185">Reference proteome</keyword>
<name>A0ABT3ZEX3_9HYPH</name>
<accession>A0ABT3ZEX3</accession>
<sequence>MDWRALEAATDAVVVRAFSESVRLSFMKNGVTDPHRPLQDIMAVIHNPAPEGTISLGAGVITRVSAGNAALVIERAAYPDLFIPNTPTEKTKVRASDRAGQPWWEVKSVSDRFSSILVAELNEL</sequence>
<dbReference type="RefSeq" id="WP_267655291.1">
    <property type="nucleotide sequence ID" value="NZ_JAOVZR010000001.1"/>
</dbReference>
<organism evidence="1 2">
    <name type="scientific">Hoeflea algicola</name>
    <dbReference type="NCBI Taxonomy" id="2983763"/>
    <lineage>
        <taxon>Bacteria</taxon>
        <taxon>Pseudomonadati</taxon>
        <taxon>Pseudomonadota</taxon>
        <taxon>Alphaproteobacteria</taxon>
        <taxon>Hyphomicrobiales</taxon>
        <taxon>Rhizobiaceae</taxon>
        <taxon>Hoeflea</taxon>
    </lineage>
</organism>
<protein>
    <recommendedName>
        <fullName evidence="3">ASCH domain-containing protein</fullName>
    </recommendedName>
</protein>
<dbReference type="EMBL" id="JAOVZR010000001">
    <property type="protein sequence ID" value="MCY0149854.1"/>
    <property type="molecule type" value="Genomic_DNA"/>
</dbReference>
<evidence type="ECO:0008006" key="3">
    <source>
        <dbReference type="Google" id="ProtNLM"/>
    </source>
</evidence>
<evidence type="ECO:0000313" key="2">
    <source>
        <dbReference type="Proteomes" id="UP001073227"/>
    </source>
</evidence>
<gene>
    <name evidence="1" type="ORF">OEG84_19655</name>
</gene>
<proteinExistence type="predicted"/>
<reference evidence="1" key="1">
    <citation type="submission" date="2022-10" db="EMBL/GenBank/DDBJ databases">
        <title>Hoeflea sp. G2-23, isolated from marine algae.</title>
        <authorList>
            <person name="Kristyanto S."/>
            <person name="Kim J.M."/>
            <person name="Jeon C.O."/>
        </authorList>
    </citation>
    <scope>NUCLEOTIDE SEQUENCE</scope>
    <source>
        <strain evidence="1">G2-23</strain>
    </source>
</reference>
<evidence type="ECO:0000313" key="1">
    <source>
        <dbReference type="EMBL" id="MCY0149854.1"/>
    </source>
</evidence>
<comment type="caution">
    <text evidence="1">The sequence shown here is derived from an EMBL/GenBank/DDBJ whole genome shotgun (WGS) entry which is preliminary data.</text>
</comment>